<keyword evidence="3" id="KW-1185">Reference proteome</keyword>
<dbReference type="InterPro" id="IPR023385">
    <property type="entry name" value="YopX-like_C"/>
</dbReference>
<proteinExistence type="predicted"/>
<dbReference type="Gene3D" id="2.30.30.290">
    <property type="entry name" value="YopX-like domains"/>
    <property type="match status" value="1"/>
</dbReference>
<feature type="domain" description="YopX protein" evidence="1">
    <location>
        <begin position="5"/>
        <end position="120"/>
    </location>
</feature>
<dbReference type="OrthoDB" id="1809393at2"/>
<sequence>MREIKFRVYSKLKKRMFQWEEIPSFVGLNALSDNVENEKYSSWMQYTGLKDDVNATEIFERDIVNRQVFDYGEKRIFVGEVKMFEGAWWIDNGKAAVPLWNENHLFEVIGNIYENPELLEQEVKG</sequence>
<dbReference type="RefSeq" id="WP_061949566.1">
    <property type="nucleotide sequence ID" value="NZ_LTAO01000034.1"/>
</dbReference>
<dbReference type="InterPro" id="IPR010024">
    <property type="entry name" value="CHP16711"/>
</dbReference>
<dbReference type="InterPro" id="IPR019096">
    <property type="entry name" value="YopX_protein"/>
</dbReference>
<dbReference type="NCBIfam" id="TIGR01671">
    <property type="entry name" value="phage_TIGR01671"/>
    <property type="match status" value="1"/>
</dbReference>
<name>A0A161PH95_9BACI</name>
<dbReference type="EMBL" id="LTAO01000034">
    <property type="protein sequence ID" value="KYG28143.1"/>
    <property type="molecule type" value="Genomic_DNA"/>
</dbReference>
<dbReference type="Proteomes" id="UP000075806">
    <property type="component" value="Unassembled WGS sequence"/>
</dbReference>
<protein>
    <recommendedName>
        <fullName evidence="1">YopX protein domain-containing protein</fullName>
    </recommendedName>
</protein>
<evidence type="ECO:0000259" key="1">
    <source>
        <dbReference type="Pfam" id="PF09643"/>
    </source>
</evidence>
<comment type="caution">
    <text evidence="2">The sequence shown here is derived from an EMBL/GenBank/DDBJ whole genome shotgun (WGS) entry which is preliminary data.</text>
</comment>
<accession>A0A161PH95</accession>
<gene>
    <name evidence="2" type="ORF">AZF04_09575</name>
</gene>
<reference evidence="2" key="1">
    <citation type="submission" date="2016-02" db="EMBL/GenBank/DDBJ databases">
        <title>Genome sequence of Bacillus trypoxylicola KCTC 13244(T).</title>
        <authorList>
            <person name="Jeong H."/>
            <person name="Park S.-H."/>
            <person name="Choi S.-K."/>
        </authorList>
    </citation>
    <scope>NUCLEOTIDE SEQUENCE [LARGE SCALE GENOMIC DNA]</scope>
    <source>
        <strain evidence="2">KCTC 13244</strain>
    </source>
</reference>
<evidence type="ECO:0000313" key="2">
    <source>
        <dbReference type="EMBL" id="KYG28143.1"/>
    </source>
</evidence>
<dbReference type="Pfam" id="PF09643">
    <property type="entry name" value="YopX"/>
    <property type="match status" value="1"/>
</dbReference>
<evidence type="ECO:0000313" key="3">
    <source>
        <dbReference type="Proteomes" id="UP000075806"/>
    </source>
</evidence>
<organism evidence="2 3">
    <name type="scientific">Alkalihalobacillus trypoxylicola</name>
    <dbReference type="NCBI Taxonomy" id="519424"/>
    <lineage>
        <taxon>Bacteria</taxon>
        <taxon>Bacillati</taxon>
        <taxon>Bacillota</taxon>
        <taxon>Bacilli</taxon>
        <taxon>Bacillales</taxon>
        <taxon>Bacillaceae</taxon>
        <taxon>Alkalihalobacillus</taxon>
    </lineage>
</organism>
<dbReference type="AlphaFoldDB" id="A0A161PH95"/>
<dbReference type="SUPFAM" id="SSF159006">
    <property type="entry name" value="YopX-like"/>
    <property type="match status" value="1"/>
</dbReference>